<gene>
    <name evidence="3" type="ORF">Tci_031734</name>
</gene>
<dbReference type="PANTHER" id="PTHR22897">
    <property type="entry name" value="QUIESCIN Q6-RELATED SULFHYDRYL OXIDASE"/>
    <property type="match status" value="1"/>
</dbReference>
<dbReference type="GO" id="GO:0005615">
    <property type="term" value="C:extracellular space"/>
    <property type="evidence" value="ECO:0007669"/>
    <property type="project" value="TreeGrafter"/>
</dbReference>
<dbReference type="InterPro" id="IPR039798">
    <property type="entry name" value="Sulfhydryl_oxidase"/>
</dbReference>
<sequence length="1303" mass="148540">AVGSVSHLNYSGYQQPDLVVELDVTNFSSVLKDSTANHTIIEFLCSLVSSLQKPEFEKVARLFNGAAATYPDTVLVTRVDCAIKAVGSVSLLNYSGHQQPDLVVELDVTNFSSVLKDSTANHTIIEFYAHWSPACRRYKPEFEKVARLFNGAAATYPDTVLVTRVDCAIKANTNICDKFSVTHYPMLFWGTPSGFAAGSIDGSTGKSEIRTINDGRTAHRMLKWINTRLGRISSGFVVRVQVFSSSLGGGMARNRGGQKSAWLLEIRSDLSSPRVKRTSSRNSVWLVFRNGVGEEVWGFNSLLVVKLGGELSSVIFEHLAKNGEKDTNTLYLKNLKNSRPLPDFEEYVVSTSVDTSCMILWSNIKKNTFLANTPYPKLQYSVSEEPILRIQRTNTPYWSILHIRRPNTLYWSICRIQKSDMAYPNQLKKIMEYFIRGAHEKSSNASIIRTKLMPVSQDENPPLRTIFGFPPYPFNYPTRRLTIEEMLAKFINEGVIIRGGNITSEVTRSKKINKYGINKNEPSRFEQDVQEKPHNDGEKNKSSSIRERTTQPLVKPQQSSIPFPNWVGKEKEEALQRIFLENLKQLDINISFIEALVQIPKYAKYLKSLLTNKSSVRGKENGVNILQSIDNGPYQMGTTRDTLGTADDGGLPKDIYKLIKHNTEAKAIWDNVKMLLAGSELTKKDSESQLYDEFERFKMIPRENITDYYVRFHKLVNDMRNIKMMMPKIQLNSKFDGRVVIYNVQGRQNQNQRNFARGTGVVGNGNAQNRAGNANQGQGKPIKCYNYGGFRHITRNCTQPKRPQNSDYFKEKMLLMQAQENGVVLDEQELSFLAGKQANTYDADVDDQPVHDMAQNDPNILQTGDYDDFDSDVDDEPTAQTIFMANLSSLQQAGPYNASILSEVLNLENAIEHHEIPNEVQPKNVLDSDSADMGNSNVIPYEQYMNHNEESVVPSGASSVQYDDYMLHENSAYIPDDSFTTTLKFYKDQVAIYKQRTKFELTDREQKMDDQIRMLIQERNFREEKLKKELHSLQLQFNHTIHHKKIMQDSVNTLQHDFKQKEMKLLNDYSRLKTLKNKYAQDQSIQTVYMMLKPKTMCDEHREKDIVDPNSFHLKKAKMVQPTLYDGDEIFKSYHIPVTVHDSEETLEIAETTRKKMSEKMHDPESVAKRVKIIPSNYSKENFLATFSPQTQLTPEQGVQKTLITKVKEMKEIFKSMEAEVDQNATDLSSGEIERKNLLITNEDLIAKCIAHDVFYIVSNSALTASQFHELSIAYNVAKTRADDLEAENLNLHKKFKMMIMIT</sequence>
<dbReference type="Gene3D" id="3.40.30.10">
    <property type="entry name" value="Glutaredoxin"/>
    <property type="match status" value="1"/>
</dbReference>
<comment type="caution">
    <text evidence="3">The sequence shown here is derived from an EMBL/GenBank/DDBJ whole genome shotgun (WGS) entry which is preliminary data.</text>
</comment>
<dbReference type="Pfam" id="PF00085">
    <property type="entry name" value="Thioredoxin"/>
    <property type="match status" value="1"/>
</dbReference>
<dbReference type="PANTHER" id="PTHR22897:SF8">
    <property type="entry name" value="SULFHYDRYL OXIDASE"/>
    <property type="match status" value="1"/>
</dbReference>
<name>A0A6L2LDB0_TANCI</name>
<organism evidence="3">
    <name type="scientific">Tanacetum cinerariifolium</name>
    <name type="common">Dalmatian daisy</name>
    <name type="synonym">Chrysanthemum cinerariifolium</name>
    <dbReference type="NCBI Taxonomy" id="118510"/>
    <lineage>
        <taxon>Eukaryota</taxon>
        <taxon>Viridiplantae</taxon>
        <taxon>Streptophyta</taxon>
        <taxon>Embryophyta</taxon>
        <taxon>Tracheophyta</taxon>
        <taxon>Spermatophyta</taxon>
        <taxon>Magnoliopsida</taxon>
        <taxon>eudicotyledons</taxon>
        <taxon>Gunneridae</taxon>
        <taxon>Pentapetalae</taxon>
        <taxon>asterids</taxon>
        <taxon>campanulids</taxon>
        <taxon>Asterales</taxon>
        <taxon>Asteraceae</taxon>
        <taxon>Asteroideae</taxon>
        <taxon>Anthemideae</taxon>
        <taxon>Anthemidinae</taxon>
        <taxon>Tanacetum</taxon>
    </lineage>
</organism>
<feature type="region of interest" description="Disordered" evidence="1">
    <location>
        <begin position="517"/>
        <end position="562"/>
    </location>
</feature>
<dbReference type="GO" id="GO:0006457">
    <property type="term" value="P:protein folding"/>
    <property type="evidence" value="ECO:0007669"/>
    <property type="project" value="TreeGrafter"/>
</dbReference>
<dbReference type="InterPro" id="IPR013766">
    <property type="entry name" value="Thioredoxin_domain"/>
</dbReference>
<dbReference type="FunFam" id="3.40.30.10:FF:000244">
    <property type="entry name" value="Sulfhydryl oxidase"/>
    <property type="match status" value="1"/>
</dbReference>
<dbReference type="GO" id="GO:0000139">
    <property type="term" value="C:Golgi membrane"/>
    <property type="evidence" value="ECO:0007669"/>
    <property type="project" value="TreeGrafter"/>
</dbReference>
<accession>A0A6L2LDB0</accession>
<feature type="compositionally biased region" description="Polar residues" evidence="1">
    <location>
        <begin position="550"/>
        <end position="562"/>
    </location>
</feature>
<dbReference type="EMBL" id="BKCJ010004224">
    <property type="protein sequence ID" value="GEU59756.1"/>
    <property type="molecule type" value="Genomic_DNA"/>
</dbReference>
<dbReference type="Pfam" id="PF14223">
    <property type="entry name" value="Retrotran_gag_2"/>
    <property type="match status" value="1"/>
</dbReference>
<evidence type="ECO:0000256" key="1">
    <source>
        <dbReference type="SAM" id="MobiDB-lite"/>
    </source>
</evidence>
<feature type="compositionally biased region" description="Basic and acidic residues" evidence="1">
    <location>
        <begin position="521"/>
        <end position="549"/>
    </location>
</feature>
<evidence type="ECO:0000313" key="3">
    <source>
        <dbReference type="EMBL" id="GEU59756.1"/>
    </source>
</evidence>
<evidence type="ECO:0000259" key="2">
    <source>
        <dbReference type="PROSITE" id="PS51352"/>
    </source>
</evidence>
<feature type="non-terminal residue" evidence="3">
    <location>
        <position position="1"/>
    </location>
</feature>
<dbReference type="PROSITE" id="PS51352">
    <property type="entry name" value="THIOREDOXIN_2"/>
    <property type="match status" value="1"/>
</dbReference>
<reference evidence="3" key="1">
    <citation type="journal article" date="2019" name="Sci. Rep.">
        <title>Draft genome of Tanacetum cinerariifolium, the natural source of mosquito coil.</title>
        <authorList>
            <person name="Yamashiro T."/>
            <person name="Shiraishi A."/>
            <person name="Satake H."/>
            <person name="Nakayama K."/>
        </authorList>
    </citation>
    <scope>NUCLEOTIDE SEQUENCE</scope>
</reference>
<dbReference type="GO" id="GO:0003756">
    <property type="term" value="F:protein disulfide isomerase activity"/>
    <property type="evidence" value="ECO:0007669"/>
    <property type="project" value="TreeGrafter"/>
</dbReference>
<dbReference type="GO" id="GO:0016971">
    <property type="term" value="F:flavin-dependent sulfhydryl oxidase activity"/>
    <property type="evidence" value="ECO:0007669"/>
    <property type="project" value="InterPro"/>
</dbReference>
<dbReference type="SUPFAM" id="SSF52833">
    <property type="entry name" value="Thioredoxin-like"/>
    <property type="match status" value="1"/>
</dbReference>
<dbReference type="InterPro" id="IPR036249">
    <property type="entry name" value="Thioredoxin-like_sf"/>
</dbReference>
<protein>
    <submittedName>
        <fullName evidence="3">Quiescin-sulfhydryl oxidase 2</fullName>
    </submittedName>
</protein>
<proteinExistence type="predicted"/>
<feature type="domain" description="Thioredoxin" evidence="2">
    <location>
        <begin position="93"/>
        <end position="230"/>
    </location>
</feature>